<keyword evidence="1" id="KW-0472">Membrane</keyword>
<evidence type="ECO:0000256" key="1">
    <source>
        <dbReference type="SAM" id="Phobius"/>
    </source>
</evidence>
<keyword evidence="1" id="KW-1133">Transmembrane helix</keyword>
<gene>
    <name evidence="3" type="ORF">D0469_03245</name>
</gene>
<organism evidence="3 4">
    <name type="scientific">Peribacillus saganii</name>
    <dbReference type="NCBI Taxonomy" id="2303992"/>
    <lineage>
        <taxon>Bacteria</taxon>
        <taxon>Bacillati</taxon>
        <taxon>Bacillota</taxon>
        <taxon>Bacilli</taxon>
        <taxon>Bacillales</taxon>
        <taxon>Bacillaceae</taxon>
        <taxon>Peribacillus</taxon>
    </lineage>
</organism>
<dbReference type="EMBL" id="QVTE01000008">
    <property type="protein sequence ID" value="RFU70976.1"/>
    <property type="molecule type" value="Genomic_DNA"/>
</dbReference>
<dbReference type="PANTHER" id="PTHR46211">
    <property type="entry name" value="GLYCEROPHOSPHORYL DIESTER PHOSPHODIESTERASE"/>
    <property type="match status" value="1"/>
</dbReference>
<dbReference type="InterPro" id="IPR030395">
    <property type="entry name" value="GP_PDE_dom"/>
</dbReference>
<name>A0A372LSF3_9BACI</name>
<reference evidence="3 4" key="1">
    <citation type="submission" date="2018-08" db="EMBL/GenBank/DDBJ databases">
        <title>Bacillus chawlae sp. nov., Bacillus glennii sp. nov., and Bacillus saganii sp. nov. Isolated from the Vehicle Assembly Building at Kennedy Space Center where the Viking Spacecraft were Assembled.</title>
        <authorList>
            <person name="Seuylemezian A."/>
            <person name="Vaishampayan P."/>
        </authorList>
    </citation>
    <scope>NUCLEOTIDE SEQUENCE [LARGE SCALE GENOMIC DNA]</scope>
    <source>
        <strain evidence="3 4">V47-23a</strain>
    </source>
</reference>
<dbReference type="Proteomes" id="UP000264541">
    <property type="component" value="Unassembled WGS sequence"/>
</dbReference>
<evidence type="ECO:0000313" key="4">
    <source>
        <dbReference type="Proteomes" id="UP000264541"/>
    </source>
</evidence>
<dbReference type="GO" id="GO:0008081">
    <property type="term" value="F:phosphoric diester hydrolase activity"/>
    <property type="evidence" value="ECO:0007669"/>
    <property type="project" value="InterPro"/>
</dbReference>
<evidence type="ECO:0000259" key="2">
    <source>
        <dbReference type="PROSITE" id="PS51704"/>
    </source>
</evidence>
<keyword evidence="4" id="KW-1185">Reference proteome</keyword>
<protein>
    <submittedName>
        <fullName evidence="3">Glycerophosphodiester phosphodiesterase</fullName>
    </submittedName>
</protein>
<dbReference type="InterPro" id="IPR017946">
    <property type="entry name" value="PLC-like_Pdiesterase_TIM-brl"/>
</dbReference>
<proteinExistence type="predicted"/>
<sequence>MHFLYKEKEKEMAFILVIVAVAIFLSVLILLFRNQAPAYEVPLRRKQAVLKIGHRGASGYRPENTLSSFKKAIELKVDFIELDIQLSKDGQIVVFHDPTVDRTTNGKGEIRDYTYEELFLLDAGSWFHPNFSNEYIPLLSEVLDISLPDTGLIIELKNPHLSPGIELKLADELLKRKWDSEKFAGILVQSFDKETIKRFHALLPEIPIGIIVRYNPKGISDSFLNEVSSYAAFVNPKRSMITPNLIERIHSKGMKVFTWTVNDKKQVAKLLSYDLDGITTDYPDLF</sequence>
<comment type="caution">
    <text evidence="3">The sequence shown here is derived from an EMBL/GenBank/DDBJ whole genome shotgun (WGS) entry which is preliminary data.</text>
</comment>
<feature type="transmembrane region" description="Helical" evidence="1">
    <location>
        <begin position="12"/>
        <end position="32"/>
    </location>
</feature>
<accession>A0A372LSF3</accession>
<dbReference type="Pfam" id="PF03009">
    <property type="entry name" value="GDPD"/>
    <property type="match status" value="1"/>
</dbReference>
<dbReference type="PANTHER" id="PTHR46211:SF1">
    <property type="entry name" value="GLYCEROPHOSPHODIESTER PHOSPHODIESTERASE, CYTOPLASMIC"/>
    <property type="match status" value="1"/>
</dbReference>
<evidence type="ECO:0000313" key="3">
    <source>
        <dbReference type="EMBL" id="RFU70976.1"/>
    </source>
</evidence>
<dbReference type="SUPFAM" id="SSF51695">
    <property type="entry name" value="PLC-like phosphodiesterases"/>
    <property type="match status" value="1"/>
</dbReference>
<dbReference type="PROSITE" id="PS51704">
    <property type="entry name" value="GP_PDE"/>
    <property type="match status" value="1"/>
</dbReference>
<feature type="domain" description="GP-PDE" evidence="2">
    <location>
        <begin position="49"/>
        <end position="286"/>
    </location>
</feature>
<dbReference type="GO" id="GO:0006629">
    <property type="term" value="P:lipid metabolic process"/>
    <property type="evidence" value="ECO:0007669"/>
    <property type="project" value="InterPro"/>
</dbReference>
<dbReference type="AlphaFoldDB" id="A0A372LSF3"/>
<dbReference type="Gene3D" id="3.20.20.190">
    <property type="entry name" value="Phosphatidylinositol (PI) phosphodiesterase"/>
    <property type="match status" value="1"/>
</dbReference>
<keyword evidence="1" id="KW-0812">Transmembrane</keyword>